<reference evidence="1" key="3">
    <citation type="submission" date="2021-06" db="EMBL/GenBank/DDBJ databases">
        <title>Chromosome-level genome assembly for S. haematobium.</title>
        <authorList>
            <person name="Stroehlein A.J."/>
        </authorList>
    </citation>
    <scope>NUCLEOTIDE SEQUENCE</scope>
</reference>
<reference evidence="1" key="1">
    <citation type="journal article" date="2012" name="Nat. Genet.">
        <title>Whole-genome sequence of Schistosoma haematobium.</title>
        <authorList>
            <person name="Young N.D."/>
            <person name="Jex A.R."/>
            <person name="Li B."/>
            <person name="Liu S."/>
            <person name="Yang L."/>
            <person name="Xiong Z."/>
            <person name="Li Y."/>
            <person name="Cantacessi C."/>
            <person name="Hall R.S."/>
            <person name="Xu X."/>
            <person name="Chen F."/>
            <person name="Wu X."/>
            <person name="Zerlotini A."/>
            <person name="Oliveira G."/>
            <person name="Hofmann A."/>
            <person name="Zhang G."/>
            <person name="Fang X."/>
            <person name="Kang Y."/>
            <person name="Campbell B.E."/>
            <person name="Loukas A."/>
            <person name="Ranganathan S."/>
            <person name="Rollinson D."/>
            <person name="Rinaldi G."/>
            <person name="Brindley P.J."/>
            <person name="Yang H."/>
            <person name="Wang J."/>
            <person name="Wang J."/>
            <person name="Gasser R.B."/>
        </authorList>
    </citation>
    <scope>NUCLEOTIDE SEQUENCE</scope>
</reference>
<dbReference type="GO" id="GO:0070987">
    <property type="term" value="P:error-free translesion synthesis"/>
    <property type="evidence" value="ECO:0007669"/>
    <property type="project" value="TreeGrafter"/>
</dbReference>
<dbReference type="PROSITE" id="PS51087">
    <property type="entry name" value="APAG"/>
    <property type="match status" value="1"/>
</dbReference>
<dbReference type="Pfam" id="PF08755">
    <property type="entry name" value="YccV-like"/>
    <property type="match status" value="1"/>
</dbReference>
<comment type="caution">
    <text evidence="1">The sequence shown here is derived from an EMBL/GenBank/DDBJ whole genome shotgun (WGS) entry which is preliminary data.</text>
</comment>
<dbReference type="RefSeq" id="XP_012799437.2">
    <property type="nucleotide sequence ID" value="XM_012943983.3"/>
</dbReference>
<dbReference type="PANTHER" id="PTHR14289">
    <property type="entry name" value="F-BOX ONLY PROTEIN 3"/>
    <property type="match status" value="1"/>
</dbReference>
<organism evidence="1 2">
    <name type="scientific">Schistosoma haematobium</name>
    <name type="common">Blood fluke</name>
    <dbReference type="NCBI Taxonomy" id="6185"/>
    <lineage>
        <taxon>Eukaryota</taxon>
        <taxon>Metazoa</taxon>
        <taxon>Spiralia</taxon>
        <taxon>Lophotrochozoa</taxon>
        <taxon>Platyhelminthes</taxon>
        <taxon>Trematoda</taxon>
        <taxon>Digenea</taxon>
        <taxon>Strigeidida</taxon>
        <taxon>Schistosomatoidea</taxon>
        <taxon>Schistosomatidae</taxon>
        <taxon>Schistosoma</taxon>
    </lineage>
</organism>
<dbReference type="GeneID" id="24595376"/>
<dbReference type="EMBL" id="AMPZ03000001">
    <property type="protein sequence ID" value="KAH9594637.1"/>
    <property type="molecule type" value="Genomic_DNA"/>
</dbReference>
<dbReference type="Gene3D" id="2.60.40.1470">
    <property type="entry name" value="ApaG domain"/>
    <property type="match status" value="1"/>
</dbReference>
<proteinExistence type="predicted"/>
<dbReference type="CTD" id="24595376"/>
<dbReference type="GO" id="GO:0003677">
    <property type="term" value="F:DNA binding"/>
    <property type="evidence" value="ECO:0007669"/>
    <property type="project" value="InterPro"/>
</dbReference>
<dbReference type="SMART" id="SM00992">
    <property type="entry name" value="YccV-like"/>
    <property type="match status" value="1"/>
</dbReference>
<name>A0A6A5DF17_SCHHA</name>
<dbReference type="PANTHER" id="PTHR14289:SF16">
    <property type="entry name" value="POLYMERASE DELTA-INTERACTING PROTEIN 2"/>
    <property type="match status" value="1"/>
</dbReference>
<dbReference type="InterPro" id="IPR011722">
    <property type="entry name" value="Hemimethylated_DNA-bd_dom"/>
</dbReference>
<dbReference type="GO" id="GO:0005634">
    <property type="term" value="C:nucleus"/>
    <property type="evidence" value="ECO:0007669"/>
    <property type="project" value="TreeGrafter"/>
</dbReference>
<evidence type="ECO:0000313" key="1">
    <source>
        <dbReference type="EMBL" id="KAH9594637.1"/>
    </source>
</evidence>
<dbReference type="KEGG" id="shx:MS3_00007364"/>
<dbReference type="GO" id="GO:0042645">
    <property type="term" value="C:mitochondrial nucleoid"/>
    <property type="evidence" value="ECO:0007669"/>
    <property type="project" value="TreeGrafter"/>
</dbReference>
<keyword evidence="2" id="KW-1185">Reference proteome</keyword>
<dbReference type="SUPFAM" id="SSF110069">
    <property type="entry name" value="ApaG-like"/>
    <property type="match status" value="1"/>
</dbReference>
<reference evidence="1" key="2">
    <citation type="journal article" date="2019" name="Gigascience">
        <title>High-quality Schistosoma haematobium genome achieved by single-molecule and long-range sequencing.</title>
        <authorList>
            <person name="Stroehlein A.J."/>
            <person name="Korhonen P.K."/>
            <person name="Chong T.M."/>
            <person name="Lim Y.L."/>
            <person name="Chan K.G."/>
            <person name="Webster B."/>
            <person name="Rollinson D."/>
            <person name="Brindley P.J."/>
            <person name="Gasser R.B."/>
            <person name="Young N.D."/>
        </authorList>
    </citation>
    <scope>NUCLEOTIDE SEQUENCE</scope>
</reference>
<dbReference type="InterPro" id="IPR036767">
    <property type="entry name" value="ApaG_sf"/>
</dbReference>
<evidence type="ECO:0000313" key="2">
    <source>
        <dbReference type="Proteomes" id="UP000471633"/>
    </source>
</evidence>
<gene>
    <name evidence="1" type="primary">POLDIP2_1</name>
    <name evidence="1" type="ORF">MS3_00007364</name>
</gene>
<dbReference type="Pfam" id="PF04379">
    <property type="entry name" value="DUF525"/>
    <property type="match status" value="1"/>
</dbReference>
<dbReference type="InterPro" id="IPR007474">
    <property type="entry name" value="ApaG_domain"/>
</dbReference>
<accession>A0A6A5DF17</accession>
<dbReference type="AlphaFoldDB" id="A0A6A5DF17"/>
<sequence length="358" mass="41603">MDKLEDSCDAIFLYPNKEKFGRLLWLEIGDLSAYVGHYQIERVIVQLIANSKLELIGHLQKASESLYEPGQIFLHKKFGYRGIVLQRWKGKLFDRNLQSTKSIELTSHESPKGEGSETNVYQVLTDQSDTEICNSALKHGITFLPDDKRAFNAIYIVSEMDYVFHDDIIPYVPQDVSPIRNQYFSEFLLSTPDKDPPFIPTDHLRRWIEARKQSLEVTSIHREVTEGIQTTVMPFYMGRRVTEDRKENDVRYWRYLIRLENLTMDRVQLRERFLKIFSISGNLESIGGKGVVGMQPVLSPECPVFQYHSHIHFPVEWAHMWGTFRFEKHNGTSLDVKIPSFPLYDPTSYSNSSNENLG</sequence>
<protein>
    <submittedName>
        <fullName evidence="1">Polymerase delta-interacting protein 2</fullName>
    </submittedName>
</protein>
<reference evidence="1" key="4">
    <citation type="journal article" date="2022" name="PLoS Pathog.">
        <title>Chromosome-level genome of Schistosoma haematobium underpins genome-wide explorations of molecular variation.</title>
        <authorList>
            <person name="Stroehlein A.J."/>
            <person name="Korhonen P.K."/>
            <person name="Lee V.V."/>
            <person name="Ralph S.A."/>
            <person name="Mentink-Kane M."/>
            <person name="You H."/>
            <person name="McManus D.P."/>
            <person name="Tchuente L.T."/>
            <person name="Stothard J.R."/>
            <person name="Kaur P."/>
            <person name="Dudchenko O."/>
            <person name="Aiden E.L."/>
            <person name="Yang B."/>
            <person name="Yang H."/>
            <person name="Emery A.M."/>
            <person name="Webster B.L."/>
            <person name="Brindley P.J."/>
            <person name="Rollinson D."/>
            <person name="Chang B.C.H."/>
            <person name="Gasser R.B."/>
            <person name="Young N.D."/>
        </authorList>
    </citation>
    <scope>NUCLEOTIDE SEQUENCE</scope>
</reference>
<dbReference type="Proteomes" id="UP000471633">
    <property type="component" value="Unassembled WGS sequence"/>
</dbReference>